<dbReference type="STRING" id="28136.SAMN02745202_02445"/>
<dbReference type="GO" id="GO:0019867">
    <property type="term" value="C:outer membrane"/>
    <property type="evidence" value="ECO:0007669"/>
    <property type="project" value="InterPro"/>
</dbReference>
<accession>A0A1T4RUR9</accession>
<gene>
    <name evidence="7" type="ORF">SAMN02745202_02445</name>
</gene>
<reference evidence="7 8" key="1">
    <citation type="submission" date="2017-02" db="EMBL/GenBank/DDBJ databases">
        <authorList>
            <person name="Peterson S.W."/>
        </authorList>
    </citation>
    <scope>NUCLEOTIDE SEQUENCE [LARGE SCALE GENOMIC DNA]</scope>
    <source>
        <strain evidence="7 8">ATCC 43324</strain>
    </source>
</reference>
<feature type="domain" description="Bacterial surface antigen (D15)" evidence="6">
    <location>
        <begin position="511"/>
        <end position="735"/>
    </location>
</feature>
<evidence type="ECO:0000256" key="1">
    <source>
        <dbReference type="ARBA" id="ARBA00004370"/>
    </source>
</evidence>
<evidence type="ECO:0000313" key="7">
    <source>
        <dbReference type="EMBL" id="SKA19744.1"/>
    </source>
</evidence>
<dbReference type="InterPro" id="IPR000184">
    <property type="entry name" value="Bac_surfAg_D15"/>
</dbReference>
<dbReference type="PROSITE" id="PS51257">
    <property type="entry name" value="PROKAR_LIPOPROTEIN"/>
    <property type="match status" value="1"/>
</dbReference>
<keyword evidence="2" id="KW-0812">Transmembrane</keyword>
<dbReference type="AlphaFoldDB" id="A0A1T4RUR9"/>
<dbReference type="PANTHER" id="PTHR12815">
    <property type="entry name" value="SORTING AND ASSEMBLY MACHINERY SAMM50 PROTEIN FAMILY MEMBER"/>
    <property type="match status" value="1"/>
</dbReference>
<evidence type="ECO:0000256" key="4">
    <source>
        <dbReference type="ARBA" id="ARBA00023136"/>
    </source>
</evidence>
<evidence type="ECO:0000256" key="5">
    <source>
        <dbReference type="ARBA" id="ARBA00023237"/>
    </source>
</evidence>
<dbReference type="EMBL" id="FUXK01000040">
    <property type="protein sequence ID" value="SKA19744.1"/>
    <property type="molecule type" value="Genomic_DNA"/>
</dbReference>
<proteinExistence type="predicted"/>
<dbReference type="PANTHER" id="PTHR12815:SF47">
    <property type="entry name" value="TRANSLOCATION AND ASSEMBLY MODULE SUBUNIT TAMA"/>
    <property type="match status" value="1"/>
</dbReference>
<evidence type="ECO:0000259" key="6">
    <source>
        <dbReference type="Pfam" id="PF01103"/>
    </source>
</evidence>
<dbReference type="Pfam" id="PF01103">
    <property type="entry name" value="Omp85"/>
    <property type="match status" value="1"/>
</dbReference>
<dbReference type="eggNOG" id="COG4775">
    <property type="taxonomic scope" value="Bacteria"/>
</dbReference>
<evidence type="ECO:0000313" key="8">
    <source>
        <dbReference type="Proteomes" id="UP000190065"/>
    </source>
</evidence>
<protein>
    <submittedName>
        <fullName evidence="7">Outer membrane protein assembly factor BamA</fullName>
    </submittedName>
</protein>
<organism evidence="7 8">
    <name type="scientific">Segatella oulorum</name>
    <dbReference type="NCBI Taxonomy" id="28136"/>
    <lineage>
        <taxon>Bacteria</taxon>
        <taxon>Pseudomonadati</taxon>
        <taxon>Bacteroidota</taxon>
        <taxon>Bacteroidia</taxon>
        <taxon>Bacteroidales</taxon>
        <taxon>Prevotellaceae</taxon>
        <taxon>Segatella</taxon>
    </lineage>
</organism>
<dbReference type="InterPro" id="IPR039910">
    <property type="entry name" value="D15-like"/>
</dbReference>
<comment type="subcellular location">
    <subcellularLocation>
        <location evidence="1">Membrane</location>
    </subcellularLocation>
</comment>
<evidence type="ECO:0000256" key="3">
    <source>
        <dbReference type="ARBA" id="ARBA00022729"/>
    </source>
</evidence>
<name>A0A1T4RUR9_9BACT</name>
<dbReference type="Proteomes" id="UP000190065">
    <property type="component" value="Unassembled WGS sequence"/>
</dbReference>
<dbReference type="RefSeq" id="WP_025070533.1">
    <property type="nucleotide sequence ID" value="NZ_FUXK01000040.1"/>
</dbReference>
<keyword evidence="4" id="KW-0472">Membrane</keyword>
<dbReference type="Gene3D" id="2.40.160.50">
    <property type="entry name" value="membrane protein fhac: a member of the omp85/tpsb transporter family"/>
    <property type="match status" value="1"/>
</dbReference>
<sequence>MEYCKIYSVLFATLLTACSASKFVPENQYMLESVKIKSDRKDLDASTLSAYVRQTANSKWFSLFKIPLGTYALAGRDSTKWMNRTLKHIGEAPVIFDTAQARLSVQDLTSAMRNMGYMQAKTQLKTTVKGKKVKVVFRLQPGEPYLIHTLKYDIQDSVIAALLARKEKRNMFKPTLAAGSRFTVDALNAERKNITDFLLNHGYYKFHRDFIQYSADSARNSRDINITLHLLPYRTNEQKHDTLHPCYVIDSIYYRMNEDGGAIRLRKSVLRNATMLEAHEPYDANKLEQTYNKFARFQVVRYTNITFKERPDTTLLDCEIQLNTNKANTLSFQPEGTNTAGDLGAAASLTWENRNLFHGAELLSVQLRGAFEAIRGLEGYKNQNYVEYGFETKLQFPRFLAPFLSRTFKHRSLATSELATGYNLQNRPEFHRRVFSAAWRYRWAEPHHHISYRADVLDLSYVYMPWISVTFKHDYLDGTSNRNAILRYNYEDLFIMKIGMGLTYNDNVNVVRANIETAGNILNGLSHLFRFKQNANQQATLFNIAFAQYVKFDVDLTHLICFDARNALAMHVGLGVAWPYGNSTILPFEKRYFSGGANSVRGWSVRELGPGKFKGSGGRIDFINQTGDMKLDLNVEYRTYLFWKFNGAAFVDAGNIWTLRNYVDQPGGQFKFDTFYKQMAVAYGLGLRLNFDYFILRFDMAMRAINPAYADVHEHYPIFHPKFSRDFAFHFAVGLPF</sequence>
<keyword evidence="5" id="KW-0998">Cell outer membrane</keyword>
<keyword evidence="3" id="KW-0732">Signal</keyword>
<evidence type="ECO:0000256" key="2">
    <source>
        <dbReference type="ARBA" id="ARBA00022692"/>
    </source>
</evidence>